<protein>
    <recommendedName>
        <fullName evidence="3">Sulfur carrier protein FdhD</fullName>
    </recommendedName>
</protein>
<organism evidence="4 5">
    <name type="scientific">Sphingomonas glacialis</name>
    <dbReference type="NCBI Taxonomy" id="658225"/>
    <lineage>
        <taxon>Bacteria</taxon>
        <taxon>Pseudomonadati</taxon>
        <taxon>Pseudomonadota</taxon>
        <taxon>Alphaproteobacteria</taxon>
        <taxon>Sphingomonadales</taxon>
        <taxon>Sphingomonadaceae</taxon>
        <taxon>Sphingomonas</taxon>
    </lineage>
</organism>
<accession>A0A502FY93</accession>
<dbReference type="RefSeq" id="WP_140849594.1">
    <property type="nucleotide sequence ID" value="NZ_RCZC01000002.1"/>
</dbReference>
<dbReference type="Proteomes" id="UP000319931">
    <property type="component" value="Unassembled WGS sequence"/>
</dbReference>
<dbReference type="PIRSF" id="PIRSF015626">
    <property type="entry name" value="FdhD"/>
    <property type="match status" value="1"/>
</dbReference>
<comment type="caution">
    <text evidence="4">The sequence shown here is derived from an EMBL/GenBank/DDBJ whole genome shotgun (WGS) entry which is preliminary data.</text>
</comment>
<comment type="caution">
    <text evidence="3">Lacks conserved residue(s) required for the propagation of feature annotation.</text>
</comment>
<dbReference type="AlphaFoldDB" id="A0A502FY93"/>
<sequence length="265" mass="27950">MTDAALDQTFAQIRADGTHSAITRAVAVERPIALEFSGIGYAVMMASPTDLEDFATGFALSERLIPGVEAVLGIDVHSRADGDVVRVALTPECAPGLLERVRHRVSESSCGMCGIENLEQALRPLPTVTAQSRADSAALFRGLNTLRPLQPLNRATGAVHAAALCSAEGEVLLVREDVGRHNAFDKLIGAMAREGRDWDGGFALLSSRCSYELVEKAALANCPLLVTISAATDLALRRAASCGLRVVMLARSDAVLAAQGDPETS</sequence>
<dbReference type="GO" id="GO:0097163">
    <property type="term" value="F:sulfur carrier activity"/>
    <property type="evidence" value="ECO:0007669"/>
    <property type="project" value="UniProtKB-UniRule"/>
</dbReference>
<dbReference type="HAMAP" id="MF_00187">
    <property type="entry name" value="FdhD"/>
    <property type="match status" value="1"/>
</dbReference>
<comment type="similarity">
    <text evidence="3">Belongs to the FdhD family.</text>
</comment>
<dbReference type="InterPro" id="IPR003786">
    <property type="entry name" value="FdhD"/>
</dbReference>
<keyword evidence="5" id="KW-1185">Reference proteome</keyword>
<dbReference type="NCBIfam" id="TIGR00129">
    <property type="entry name" value="fdhD_narQ"/>
    <property type="match status" value="1"/>
</dbReference>
<evidence type="ECO:0000256" key="3">
    <source>
        <dbReference type="HAMAP-Rule" id="MF_00187"/>
    </source>
</evidence>
<dbReference type="OrthoDB" id="3197277at2"/>
<keyword evidence="4" id="KW-0808">Transferase</keyword>
<name>A0A502FY93_9SPHN</name>
<evidence type="ECO:0000313" key="5">
    <source>
        <dbReference type="Proteomes" id="UP000319931"/>
    </source>
</evidence>
<evidence type="ECO:0000256" key="2">
    <source>
        <dbReference type="ARBA" id="ARBA00023150"/>
    </source>
</evidence>
<evidence type="ECO:0000256" key="1">
    <source>
        <dbReference type="ARBA" id="ARBA00022490"/>
    </source>
</evidence>
<dbReference type="GO" id="GO:0005737">
    <property type="term" value="C:cytoplasm"/>
    <property type="evidence" value="ECO:0007669"/>
    <property type="project" value="UniProtKB-SubCell"/>
</dbReference>
<dbReference type="Gene3D" id="3.40.140.10">
    <property type="entry name" value="Cytidine Deaminase, domain 2"/>
    <property type="match status" value="1"/>
</dbReference>
<dbReference type="PANTHER" id="PTHR30592:SF1">
    <property type="entry name" value="SULFUR CARRIER PROTEIN FDHD"/>
    <property type="match status" value="1"/>
</dbReference>
<dbReference type="SUPFAM" id="SSF53927">
    <property type="entry name" value="Cytidine deaminase-like"/>
    <property type="match status" value="1"/>
</dbReference>
<dbReference type="GO" id="GO:0006777">
    <property type="term" value="P:Mo-molybdopterin cofactor biosynthetic process"/>
    <property type="evidence" value="ECO:0007669"/>
    <property type="project" value="UniProtKB-UniRule"/>
</dbReference>
<dbReference type="InterPro" id="IPR016193">
    <property type="entry name" value="Cytidine_deaminase-like"/>
</dbReference>
<keyword evidence="1 3" id="KW-0963">Cytoplasm</keyword>
<evidence type="ECO:0000313" key="4">
    <source>
        <dbReference type="EMBL" id="TPG54464.1"/>
    </source>
</evidence>
<dbReference type="GO" id="GO:0016783">
    <property type="term" value="F:sulfurtransferase activity"/>
    <property type="evidence" value="ECO:0007669"/>
    <property type="project" value="InterPro"/>
</dbReference>
<feature type="active site" description="Cysteine persulfide intermediate" evidence="3">
    <location>
        <position position="110"/>
    </location>
</feature>
<dbReference type="Gene3D" id="3.10.20.10">
    <property type="match status" value="1"/>
</dbReference>
<dbReference type="Pfam" id="PF02634">
    <property type="entry name" value="FdhD-NarQ"/>
    <property type="match status" value="1"/>
</dbReference>
<proteinExistence type="inferred from homology"/>
<keyword evidence="2 3" id="KW-0501">Molybdenum cofactor biosynthesis</keyword>
<comment type="function">
    <text evidence="3">Required for formate dehydrogenase (FDH) activity. Acts as a sulfur carrier protein that transfers sulfur from IscS to the molybdenum cofactor prior to its insertion into FDH.</text>
</comment>
<gene>
    <name evidence="3 4" type="primary">fdhD</name>
    <name evidence="4" type="ORF">EAH76_07340</name>
</gene>
<dbReference type="PANTHER" id="PTHR30592">
    <property type="entry name" value="FORMATE DEHYDROGENASE"/>
    <property type="match status" value="1"/>
</dbReference>
<dbReference type="EMBL" id="RCZC01000002">
    <property type="protein sequence ID" value="TPG54464.1"/>
    <property type="molecule type" value="Genomic_DNA"/>
</dbReference>
<comment type="subcellular location">
    <subcellularLocation>
        <location evidence="3">Cytoplasm</location>
    </subcellularLocation>
</comment>
<reference evidence="4 5" key="1">
    <citation type="journal article" date="2019" name="Environ. Microbiol.">
        <title>Species interactions and distinct microbial communities in high Arctic permafrost affected cryosols are associated with the CH4 and CO2 gas fluxes.</title>
        <authorList>
            <person name="Altshuler I."/>
            <person name="Hamel J."/>
            <person name="Turney S."/>
            <person name="Magnuson E."/>
            <person name="Levesque R."/>
            <person name="Greer C."/>
            <person name="Whyte L.G."/>
        </authorList>
    </citation>
    <scope>NUCLEOTIDE SEQUENCE [LARGE SCALE GENOMIC DNA]</scope>
    <source>
        <strain evidence="4 5">E6.1</strain>
    </source>
</reference>